<evidence type="ECO:0000313" key="2">
    <source>
        <dbReference type="EMBL" id="SVB62222.1"/>
    </source>
</evidence>
<feature type="transmembrane region" description="Helical" evidence="1">
    <location>
        <begin position="321"/>
        <end position="340"/>
    </location>
</feature>
<feature type="transmembrane region" description="Helical" evidence="1">
    <location>
        <begin position="68"/>
        <end position="91"/>
    </location>
</feature>
<keyword evidence="1" id="KW-0812">Transmembrane</keyword>
<sequence length="397" mass="44991">MEEEIELDFETEDSEISPVVGESQTGPKVITNFEILQIIFSRKTAPHALSLSVFLITLGILSRISSDLIVILGFGFSFGYLITAFLVRFEFFRNLSIGGYRSTLFVPLTLSLSVALTIWYLFEFTEQGSKLKDLLSLSLVAIFVLWQFAQAWWMRVPFKELALRRMLKVVSSKQSSFGKFTNFLSPLLWSIIGFGLFTFFESRGTDLSSGFKIKWFVVMTILGLLTFYLLFRMTSKHWADPMVSVFSAYFAIGYWSFLAYHVGVMLYSQENQPSFVFDLIFMVITIMLVIYSLSVQALRSEARIEADGTSHRRNFMNRNNVIFYSISFTAAYGASSFFLASEGTLFIANIKSVGFVSHLIVITSGILVLLLVNYTALVGRGLIDRGFIESIRTPKDN</sequence>
<reference evidence="2" key="1">
    <citation type="submission" date="2018-05" db="EMBL/GenBank/DDBJ databases">
        <authorList>
            <person name="Lanie J.A."/>
            <person name="Ng W.-L."/>
            <person name="Kazmierczak K.M."/>
            <person name="Andrzejewski T.M."/>
            <person name="Davidsen T.M."/>
            <person name="Wayne K.J."/>
            <person name="Tettelin H."/>
            <person name="Glass J.I."/>
            <person name="Rusch D."/>
            <person name="Podicherti R."/>
            <person name="Tsui H.-C.T."/>
            <person name="Winkler M.E."/>
        </authorList>
    </citation>
    <scope>NUCLEOTIDE SEQUENCE</scope>
</reference>
<feature type="transmembrane region" description="Helical" evidence="1">
    <location>
        <begin position="44"/>
        <end position="62"/>
    </location>
</feature>
<feature type="transmembrane region" description="Helical" evidence="1">
    <location>
        <begin position="243"/>
        <end position="263"/>
    </location>
</feature>
<gene>
    <name evidence="2" type="ORF">METZ01_LOCUS215076</name>
</gene>
<feature type="transmembrane region" description="Helical" evidence="1">
    <location>
        <begin position="212"/>
        <end position="231"/>
    </location>
</feature>
<keyword evidence="1" id="KW-0472">Membrane</keyword>
<proteinExistence type="predicted"/>
<accession>A0A382FHY7</accession>
<dbReference type="AlphaFoldDB" id="A0A382FHY7"/>
<protein>
    <submittedName>
        <fullName evidence="2">Uncharacterized protein</fullName>
    </submittedName>
</protein>
<feature type="transmembrane region" description="Helical" evidence="1">
    <location>
        <begin position="103"/>
        <end position="122"/>
    </location>
</feature>
<keyword evidence="1" id="KW-1133">Transmembrane helix</keyword>
<dbReference type="EMBL" id="UINC01049902">
    <property type="protein sequence ID" value="SVB62222.1"/>
    <property type="molecule type" value="Genomic_DNA"/>
</dbReference>
<feature type="transmembrane region" description="Helical" evidence="1">
    <location>
        <begin position="177"/>
        <end position="200"/>
    </location>
</feature>
<name>A0A382FHY7_9ZZZZ</name>
<feature type="transmembrane region" description="Helical" evidence="1">
    <location>
        <begin position="352"/>
        <end position="372"/>
    </location>
</feature>
<feature type="transmembrane region" description="Helical" evidence="1">
    <location>
        <begin position="275"/>
        <end position="293"/>
    </location>
</feature>
<organism evidence="2">
    <name type="scientific">marine metagenome</name>
    <dbReference type="NCBI Taxonomy" id="408172"/>
    <lineage>
        <taxon>unclassified sequences</taxon>
        <taxon>metagenomes</taxon>
        <taxon>ecological metagenomes</taxon>
    </lineage>
</organism>
<evidence type="ECO:0000256" key="1">
    <source>
        <dbReference type="SAM" id="Phobius"/>
    </source>
</evidence>
<feature type="transmembrane region" description="Helical" evidence="1">
    <location>
        <begin position="134"/>
        <end position="156"/>
    </location>
</feature>